<evidence type="ECO:0000256" key="2">
    <source>
        <dbReference type="ARBA" id="ARBA00010157"/>
    </source>
</evidence>
<comment type="similarity">
    <text evidence="2">Belongs to the resistance-nodulation-cell division (RND) (TC 2.A.6) family. MmpL subfamily.</text>
</comment>
<dbReference type="SUPFAM" id="SSF82866">
    <property type="entry name" value="Multidrug efflux transporter AcrB transmembrane domain"/>
    <property type="match status" value="2"/>
</dbReference>
<name>A0A940XMS1_9ACTN</name>
<keyword evidence="10" id="KW-1185">Reference proteome</keyword>
<gene>
    <name evidence="9" type="ORF">J5Y05_08615</name>
</gene>
<evidence type="ECO:0000256" key="4">
    <source>
        <dbReference type="ARBA" id="ARBA00022692"/>
    </source>
</evidence>
<dbReference type="PRINTS" id="PR00702">
    <property type="entry name" value="ACRIFLAVINRP"/>
</dbReference>
<reference evidence="9" key="1">
    <citation type="submission" date="2021-04" db="EMBL/GenBank/DDBJ databases">
        <title>Genome seq and assembly of Streptomyces sp. RG38.</title>
        <authorList>
            <person name="Chhetri G."/>
        </authorList>
    </citation>
    <scope>NUCLEOTIDE SEQUENCE</scope>
    <source>
        <strain evidence="9">RG38</strain>
    </source>
</reference>
<dbReference type="InterPro" id="IPR004869">
    <property type="entry name" value="MMPL_dom"/>
</dbReference>
<protein>
    <submittedName>
        <fullName evidence="9">MMPL family transporter</fullName>
    </submittedName>
</protein>
<sequence length="716" mass="75736">MVAALIAVIVAVPFGADVESRLSQGGITAPGSEAARADDLLNTVFKSGSPHLVFLVKAPASVDDEDVAEKGRALTGRLGDEPGVVQAASYWSLDRARPLRSSDGRTALVMVRLDGDEDTVRTTAKRLLPRTVGERDGLEITATGATAVRMDIEERSEEDLVKAELLAVPVVLVILLLVFRSVVAALLPLLVGAIAVVGSFVILRLLDMVVPVSVFSVNITTALGLGLAIDYSLFVVTRYREELSHGHEVADAVARTVRTAGRTVVFSALTVALSLSAMLVFPMYHLRSFAYAGIAVVVLASIGSVVVLPALLAALGRRVDALDVRRLVRRRGAADKPPRSPEEGFWHRLALVVMKRPLVFSLAVVAFLVTLGLPFTRVEFGDSDDRVLPASSAAYQGAQVLREDFDSREGSPLSVVLPGLDATSGAGDVTAYATALSEVPGVTRVDAATGSYAHGRQVAPPDEASGRFGAAEGTWLSVVSDTEPYSEAGLGLVGLVRDVPAPSEALVGGQAALLVDSKATLGDKLPAALGIIAVSTFVLLFLFTGSLLIPAKAIVLNLLSLTATFGAMVYIFQDGHLRWLVGDFNVTGLIDIDTPVLMFCVAFGLSMDYEVFMLSRIKEEYDRTLDNTAAVAWGLEHTGRLITAAAALVAAVLLSFATSGLTPLKLLGIGLALAVVVDATLVRGILVPAFMRLAGRGNWWAPPFLRRLHRRIGLSD</sequence>
<feature type="transmembrane region" description="Helical" evidence="7">
    <location>
        <begin position="186"/>
        <end position="206"/>
    </location>
</feature>
<feature type="transmembrane region" description="Helical" evidence="7">
    <location>
        <begin position="592"/>
        <end position="614"/>
    </location>
</feature>
<evidence type="ECO:0000256" key="7">
    <source>
        <dbReference type="SAM" id="Phobius"/>
    </source>
</evidence>
<dbReference type="InterPro" id="IPR050545">
    <property type="entry name" value="Mycobact_MmpL"/>
</dbReference>
<evidence type="ECO:0000256" key="6">
    <source>
        <dbReference type="ARBA" id="ARBA00023136"/>
    </source>
</evidence>
<feature type="transmembrane region" description="Helical" evidence="7">
    <location>
        <begin position="554"/>
        <end position="572"/>
    </location>
</feature>
<evidence type="ECO:0000259" key="8">
    <source>
        <dbReference type="PROSITE" id="PS50156"/>
    </source>
</evidence>
<feature type="transmembrane region" description="Helical" evidence="7">
    <location>
        <begin position="290"/>
        <end position="316"/>
    </location>
</feature>
<proteinExistence type="inferred from homology"/>
<comment type="caution">
    <text evidence="9">The sequence shown here is derived from an EMBL/GenBank/DDBJ whole genome shotgun (WGS) entry which is preliminary data.</text>
</comment>
<dbReference type="Proteomes" id="UP000677875">
    <property type="component" value="Unassembled WGS sequence"/>
</dbReference>
<feature type="transmembrane region" description="Helical" evidence="7">
    <location>
        <begin position="358"/>
        <end position="376"/>
    </location>
</feature>
<dbReference type="GO" id="GO:0005886">
    <property type="term" value="C:plasma membrane"/>
    <property type="evidence" value="ECO:0007669"/>
    <property type="project" value="UniProtKB-SubCell"/>
</dbReference>
<evidence type="ECO:0000256" key="5">
    <source>
        <dbReference type="ARBA" id="ARBA00022989"/>
    </source>
</evidence>
<dbReference type="InterPro" id="IPR000731">
    <property type="entry name" value="SSD"/>
</dbReference>
<feature type="transmembrane region" description="Helical" evidence="7">
    <location>
        <begin position="527"/>
        <end position="549"/>
    </location>
</feature>
<keyword evidence="3" id="KW-1003">Cell membrane</keyword>
<feature type="transmembrane region" description="Helical" evidence="7">
    <location>
        <begin position="667"/>
        <end position="686"/>
    </location>
</feature>
<dbReference type="GO" id="GO:0022857">
    <property type="term" value="F:transmembrane transporter activity"/>
    <property type="evidence" value="ECO:0007669"/>
    <property type="project" value="InterPro"/>
</dbReference>
<dbReference type="EMBL" id="JAGPNL010000002">
    <property type="protein sequence ID" value="MBQ0826568.1"/>
    <property type="molecule type" value="Genomic_DNA"/>
</dbReference>
<dbReference type="InterPro" id="IPR001036">
    <property type="entry name" value="Acrflvin-R"/>
</dbReference>
<dbReference type="Gene3D" id="1.20.1640.10">
    <property type="entry name" value="Multidrug efflux transporter AcrB transmembrane domain"/>
    <property type="match status" value="2"/>
</dbReference>
<evidence type="ECO:0000256" key="1">
    <source>
        <dbReference type="ARBA" id="ARBA00004651"/>
    </source>
</evidence>
<dbReference type="PROSITE" id="PS50156">
    <property type="entry name" value="SSD"/>
    <property type="match status" value="1"/>
</dbReference>
<accession>A0A940XMS1</accession>
<feature type="domain" description="SSD" evidence="8">
    <location>
        <begin position="185"/>
        <end position="314"/>
    </location>
</feature>
<feature type="transmembrane region" description="Helical" evidence="7">
    <location>
        <begin position="264"/>
        <end position="284"/>
    </location>
</feature>
<dbReference type="PANTHER" id="PTHR33406">
    <property type="entry name" value="MEMBRANE PROTEIN MJ1562-RELATED"/>
    <property type="match status" value="1"/>
</dbReference>
<comment type="subcellular location">
    <subcellularLocation>
        <location evidence="1">Cell membrane</location>
        <topology evidence="1">Multi-pass membrane protein</topology>
    </subcellularLocation>
</comment>
<dbReference type="AlphaFoldDB" id="A0A940XMS1"/>
<evidence type="ECO:0000313" key="10">
    <source>
        <dbReference type="Proteomes" id="UP000677875"/>
    </source>
</evidence>
<evidence type="ECO:0000313" key="9">
    <source>
        <dbReference type="EMBL" id="MBQ0826568.1"/>
    </source>
</evidence>
<keyword evidence="6 7" id="KW-0472">Membrane</keyword>
<keyword evidence="4 7" id="KW-0812">Transmembrane</keyword>
<feature type="transmembrane region" description="Helical" evidence="7">
    <location>
        <begin position="160"/>
        <end position="179"/>
    </location>
</feature>
<dbReference type="PANTHER" id="PTHR33406:SF11">
    <property type="entry name" value="MEMBRANE PROTEIN SCO6666-RELATED"/>
    <property type="match status" value="1"/>
</dbReference>
<dbReference type="Pfam" id="PF03176">
    <property type="entry name" value="MMPL"/>
    <property type="match status" value="2"/>
</dbReference>
<feature type="transmembrane region" description="Helical" evidence="7">
    <location>
        <begin position="212"/>
        <end position="236"/>
    </location>
</feature>
<feature type="transmembrane region" description="Helical" evidence="7">
    <location>
        <begin position="641"/>
        <end position="661"/>
    </location>
</feature>
<keyword evidence="5 7" id="KW-1133">Transmembrane helix</keyword>
<evidence type="ECO:0000256" key="3">
    <source>
        <dbReference type="ARBA" id="ARBA00022475"/>
    </source>
</evidence>
<organism evidence="9 10">
    <name type="scientific">Streptomyces tagetis</name>
    <dbReference type="NCBI Taxonomy" id="2820809"/>
    <lineage>
        <taxon>Bacteria</taxon>
        <taxon>Bacillati</taxon>
        <taxon>Actinomycetota</taxon>
        <taxon>Actinomycetes</taxon>
        <taxon>Kitasatosporales</taxon>
        <taxon>Streptomycetaceae</taxon>
        <taxon>Streptomyces</taxon>
    </lineage>
</organism>